<organism evidence="2">
    <name type="scientific">Salmonella enterica</name>
    <name type="common">Salmonella choleraesuis</name>
    <dbReference type="NCBI Taxonomy" id="28901"/>
    <lineage>
        <taxon>Bacteria</taxon>
        <taxon>Pseudomonadati</taxon>
        <taxon>Pseudomonadota</taxon>
        <taxon>Gammaproteobacteria</taxon>
        <taxon>Enterobacterales</taxon>
        <taxon>Enterobacteriaceae</taxon>
        <taxon>Salmonella</taxon>
    </lineage>
</organism>
<dbReference type="EMBL" id="AAHBKJ010000110">
    <property type="protein sequence ID" value="EBU2437962.1"/>
    <property type="molecule type" value="Genomic_DNA"/>
</dbReference>
<feature type="transmembrane region" description="Helical" evidence="1">
    <location>
        <begin position="351"/>
        <end position="370"/>
    </location>
</feature>
<keyword evidence="1" id="KW-0812">Transmembrane</keyword>
<accession>A0A5V4LHB4</accession>
<name>A0A5V4LHB4_SALER</name>
<keyword evidence="1" id="KW-0472">Membrane</keyword>
<protein>
    <submittedName>
        <fullName evidence="2">Uncharacterized protein</fullName>
    </submittedName>
</protein>
<feature type="transmembrane region" description="Helical" evidence="1">
    <location>
        <begin position="12"/>
        <end position="34"/>
    </location>
</feature>
<sequence>MLLSFRKSALRKTMLFIAIAIIPVLLVSLVFITLTRDKSAVRAERFEHTPDVFADYDSLNLTHRLVRMDEQNGIVDSNEARKAFGAINDFLRKVKDTCSIDDTTENFLSCANKALGANFYYKPSATVAKAYANHYSDCDLNVYLMFDAARAFNKKVEIVYAPRHAFLSFTSEKFGMRFYWDTVENENAGAIANITNSFYKKTHHRFYYSPVGEDVIEKLYPILSLADMDSHRWDAVAKSIDKSMSDNPLVLDFYYEDRESKKQLSQNDIRKLYGLIQDDISSVDKRLILARHFLAKGQRDEAISILDQIDDSVCELPCMEVREKTSTIDRVVYFLMKMFKRFNADVSRVAIIFYISIVFIVYAISLIVICRRKKNNRDENKGNELNKV</sequence>
<evidence type="ECO:0000313" key="2">
    <source>
        <dbReference type="EMBL" id="EBU2437962.1"/>
    </source>
</evidence>
<gene>
    <name evidence="2" type="ORF">CRJ19_23910</name>
</gene>
<reference evidence="2" key="1">
    <citation type="submission" date="2018-07" db="EMBL/GenBank/DDBJ databases">
        <authorList>
            <consortium name="GenomeTrakr network: Whole genome sequencing for foodborne pathogen traceback"/>
        </authorList>
    </citation>
    <scope>NUCLEOTIDE SEQUENCE</scope>
    <source>
        <strain evidence="2">CFSAN070570</strain>
    </source>
</reference>
<dbReference type="AlphaFoldDB" id="A0A5V4LHB4"/>
<proteinExistence type="predicted"/>
<keyword evidence="1" id="KW-1133">Transmembrane helix</keyword>
<comment type="caution">
    <text evidence="2">The sequence shown here is derived from an EMBL/GenBank/DDBJ whole genome shotgun (WGS) entry which is preliminary data.</text>
</comment>
<evidence type="ECO:0000256" key="1">
    <source>
        <dbReference type="SAM" id="Phobius"/>
    </source>
</evidence>